<proteinExistence type="predicted"/>
<dbReference type="GeneTree" id="ENSGT00660000096279"/>
<keyword evidence="2" id="KW-0677">Repeat</keyword>
<dbReference type="InterPro" id="IPR000210">
    <property type="entry name" value="BTB/POZ_dom"/>
</dbReference>
<dbReference type="Proteomes" id="UP000008144">
    <property type="component" value="Chromosome 1"/>
</dbReference>
<dbReference type="SUPFAM" id="SSF54695">
    <property type="entry name" value="POZ domain"/>
    <property type="match status" value="1"/>
</dbReference>
<sequence>NLVRLWRAQKLCDVVITVKGEPFRCHAIVPASVSPFFRNAFLKKTAMSVPNGLSCEKEVIVDFMTKEIFSQVLTFMYTADVLVTPATARPLILAAVVNFVKINLIQIECCDENLTVTGVMDELRLQGDLATLSLVQTFAARNYSEVCETEAFLGASVHTIACLLDDDRLNIDEFRVFMSLCRWLEADPMHLVHAPYLLSKTRLQLLSPQELAENVETKDYLMRKKKCRVLILEAFRFHCLQETTNLMYTYTLTKRRAAYVNGFIYAIGGQDHKQRILRDVERYSITRGSWEYSGSLSSARAGLCVCVYKGRMWAIGGYCHKSGVVLDTVEAYDEEYGNWEMMPAMRFPRCFANAAVCQGHLYVLGGAWLDAETECGNFSSVYDVDIYNSASKCWEGVTALRVGRHDAGLAVLGPRIYIVGGKHCDDGAIKNLDSVECFDVEKDDWVDGVSPLPLPLLGPAITFTK</sequence>
<dbReference type="InterPro" id="IPR011333">
    <property type="entry name" value="SKP1/BTB/POZ_sf"/>
</dbReference>
<evidence type="ECO:0000259" key="3">
    <source>
        <dbReference type="PROSITE" id="PS50097"/>
    </source>
</evidence>
<dbReference type="Ensembl" id="ENSCINT00000012688.3">
    <property type="protein sequence ID" value="ENSCINP00000012688.3"/>
    <property type="gene ID" value="ENSCING00000006146.3"/>
</dbReference>
<keyword evidence="1" id="KW-0880">Kelch repeat</keyword>
<dbReference type="InterPro" id="IPR011705">
    <property type="entry name" value="BACK"/>
</dbReference>
<accession>F6V396</accession>
<reference evidence="4" key="3">
    <citation type="submission" date="2025-08" db="UniProtKB">
        <authorList>
            <consortium name="Ensembl"/>
        </authorList>
    </citation>
    <scope>IDENTIFICATION</scope>
</reference>
<dbReference type="SMART" id="SM00875">
    <property type="entry name" value="BACK"/>
    <property type="match status" value="1"/>
</dbReference>
<feature type="domain" description="BTB" evidence="3">
    <location>
        <begin position="12"/>
        <end position="85"/>
    </location>
</feature>
<dbReference type="Gene3D" id="1.25.40.420">
    <property type="match status" value="1"/>
</dbReference>
<dbReference type="Pfam" id="PF07707">
    <property type="entry name" value="BACK"/>
    <property type="match status" value="1"/>
</dbReference>
<reference evidence="4" key="4">
    <citation type="submission" date="2025-09" db="UniProtKB">
        <authorList>
            <consortium name="Ensembl"/>
        </authorList>
    </citation>
    <scope>IDENTIFICATION</scope>
</reference>
<dbReference type="CDD" id="cd18186">
    <property type="entry name" value="BTB_POZ_ZBTB_KLHL-like"/>
    <property type="match status" value="1"/>
</dbReference>
<dbReference type="HOGENOM" id="CLU_004253_14_4_1"/>
<reference evidence="5" key="1">
    <citation type="journal article" date="2002" name="Science">
        <title>The draft genome of Ciona intestinalis: insights into chordate and vertebrate origins.</title>
        <authorList>
            <person name="Dehal P."/>
            <person name="Satou Y."/>
            <person name="Campbell R.K."/>
            <person name="Chapman J."/>
            <person name="Degnan B."/>
            <person name="De Tomaso A."/>
            <person name="Davidson B."/>
            <person name="Di Gregorio A."/>
            <person name="Gelpke M."/>
            <person name="Goodstein D.M."/>
            <person name="Harafuji N."/>
            <person name="Hastings K.E."/>
            <person name="Ho I."/>
            <person name="Hotta K."/>
            <person name="Huang W."/>
            <person name="Kawashima T."/>
            <person name="Lemaire P."/>
            <person name="Martinez D."/>
            <person name="Meinertzhagen I.A."/>
            <person name="Necula S."/>
            <person name="Nonaka M."/>
            <person name="Putnam N."/>
            <person name="Rash S."/>
            <person name="Saiga H."/>
            <person name="Satake M."/>
            <person name="Terry A."/>
            <person name="Yamada L."/>
            <person name="Wang H.G."/>
            <person name="Awazu S."/>
            <person name="Azumi K."/>
            <person name="Boore J."/>
            <person name="Branno M."/>
            <person name="Chin-Bow S."/>
            <person name="DeSantis R."/>
            <person name="Doyle S."/>
            <person name="Francino P."/>
            <person name="Keys D.N."/>
            <person name="Haga S."/>
            <person name="Hayashi H."/>
            <person name="Hino K."/>
            <person name="Imai K.S."/>
            <person name="Inaba K."/>
            <person name="Kano S."/>
            <person name="Kobayashi K."/>
            <person name="Kobayashi M."/>
            <person name="Lee B.I."/>
            <person name="Makabe K.W."/>
            <person name="Manohar C."/>
            <person name="Matassi G."/>
            <person name="Medina M."/>
            <person name="Mochizuki Y."/>
            <person name="Mount S."/>
            <person name="Morishita T."/>
            <person name="Miura S."/>
            <person name="Nakayama A."/>
            <person name="Nishizaka S."/>
            <person name="Nomoto H."/>
            <person name="Ohta F."/>
            <person name="Oishi K."/>
            <person name="Rigoutsos I."/>
            <person name="Sano M."/>
            <person name="Sasaki A."/>
            <person name="Sasakura Y."/>
            <person name="Shoguchi E."/>
            <person name="Shin-i T."/>
            <person name="Spagnuolo A."/>
            <person name="Stainier D."/>
            <person name="Suzuki M.M."/>
            <person name="Tassy O."/>
            <person name="Takatori N."/>
            <person name="Tokuoka M."/>
            <person name="Yagi K."/>
            <person name="Yoshizaki F."/>
            <person name="Wada S."/>
            <person name="Zhang C."/>
            <person name="Hyatt P.D."/>
            <person name="Larimer F."/>
            <person name="Detter C."/>
            <person name="Doggett N."/>
            <person name="Glavina T."/>
            <person name="Hawkins T."/>
            <person name="Richardson P."/>
            <person name="Lucas S."/>
            <person name="Kohara Y."/>
            <person name="Levine M."/>
            <person name="Satoh N."/>
            <person name="Rokhsar D.S."/>
        </authorList>
    </citation>
    <scope>NUCLEOTIDE SEQUENCE [LARGE SCALE GENOMIC DNA]</scope>
</reference>
<keyword evidence="5" id="KW-1185">Reference proteome</keyword>
<organism evidence="4 5">
    <name type="scientific">Ciona intestinalis</name>
    <name type="common">Transparent sea squirt</name>
    <name type="synonym">Ascidia intestinalis</name>
    <dbReference type="NCBI Taxonomy" id="7719"/>
    <lineage>
        <taxon>Eukaryota</taxon>
        <taxon>Metazoa</taxon>
        <taxon>Chordata</taxon>
        <taxon>Tunicata</taxon>
        <taxon>Ascidiacea</taxon>
        <taxon>Phlebobranchia</taxon>
        <taxon>Cionidae</taxon>
        <taxon>Ciona</taxon>
    </lineage>
</organism>
<dbReference type="InterPro" id="IPR015915">
    <property type="entry name" value="Kelch-typ_b-propeller"/>
</dbReference>
<dbReference type="SUPFAM" id="SSF117281">
    <property type="entry name" value="Kelch motif"/>
    <property type="match status" value="1"/>
</dbReference>
<dbReference type="GO" id="GO:1990756">
    <property type="term" value="F:ubiquitin-like ligase-substrate adaptor activity"/>
    <property type="evidence" value="ECO:0000318"/>
    <property type="project" value="GO_Central"/>
</dbReference>
<protein>
    <recommendedName>
        <fullName evidence="3">BTB domain-containing protein</fullName>
    </recommendedName>
</protein>
<dbReference type="PROSITE" id="PS50097">
    <property type="entry name" value="BTB"/>
    <property type="match status" value="1"/>
</dbReference>
<dbReference type="PANTHER" id="PTHR45632:SF3">
    <property type="entry name" value="KELCH-LIKE PROTEIN 32"/>
    <property type="match status" value="1"/>
</dbReference>
<dbReference type="GO" id="GO:0031463">
    <property type="term" value="C:Cul3-RING ubiquitin ligase complex"/>
    <property type="evidence" value="ECO:0000318"/>
    <property type="project" value="GO_Central"/>
</dbReference>
<evidence type="ECO:0000313" key="5">
    <source>
        <dbReference type="Proteomes" id="UP000008144"/>
    </source>
</evidence>
<dbReference type="Gene3D" id="3.30.710.10">
    <property type="entry name" value="Potassium Channel Kv1.1, Chain A"/>
    <property type="match status" value="1"/>
</dbReference>
<dbReference type="PANTHER" id="PTHR45632">
    <property type="entry name" value="LD33804P"/>
    <property type="match status" value="1"/>
</dbReference>
<dbReference type="GO" id="GO:0043161">
    <property type="term" value="P:proteasome-mediated ubiquitin-dependent protein catabolic process"/>
    <property type="evidence" value="ECO:0000318"/>
    <property type="project" value="GO_Central"/>
</dbReference>
<dbReference type="OMA" id="NTWISCC"/>
<dbReference type="InParanoid" id="F6V396"/>
<dbReference type="Pfam" id="PF24681">
    <property type="entry name" value="Kelch_KLHDC2_KLHL20_DRC7"/>
    <property type="match status" value="1"/>
</dbReference>
<evidence type="ECO:0000313" key="4">
    <source>
        <dbReference type="Ensembl" id="ENSCINP00000012688.3"/>
    </source>
</evidence>
<dbReference type="Gene3D" id="2.120.10.80">
    <property type="entry name" value="Kelch-type beta propeller"/>
    <property type="match status" value="1"/>
</dbReference>
<dbReference type="InterPro" id="IPR006652">
    <property type="entry name" value="Kelch_1"/>
</dbReference>
<dbReference type="AlphaFoldDB" id="F6V396"/>
<reference evidence="4" key="2">
    <citation type="journal article" date="2008" name="Genome Biol.">
        <title>Improved genome assembly and evidence-based global gene model set for the chordate Ciona intestinalis: new insight into intron and operon populations.</title>
        <authorList>
            <person name="Satou Y."/>
            <person name="Mineta K."/>
            <person name="Ogasawara M."/>
            <person name="Sasakura Y."/>
            <person name="Shoguchi E."/>
            <person name="Ueno K."/>
            <person name="Yamada L."/>
            <person name="Matsumoto J."/>
            <person name="Wasserscheid J."/>
            <person name="Dewar K."/>
            <person name="Wiley G.B."/>
            <person name="Macmil S.L."/>
            <person name="Roe B.A."/>
            <person name="Zeller R.W."/>
            <person name="Hastings K.E."/>
            <person name="Lemaire P."/>
            <person name="Lindquist E."/>
            <person name="Endo T."/>
            <person name="Hotta K."/>
            <person name="Inaba K."/>
        </authorList>
    </citation>
    <scope>NUCLEOTIDE SEQUENCE [LARGE SCALE GENOMIC DNA]</scope>
    <source>
        <strain evidence="4">wild type</strain>
    </source>
</reference>
<dbReference type="Pfam" id="PF00651">
    <property type="entry name" value="BTB"/>
    <property type="match status" value="1"/>
</dbReference>
<dbReference type="EMBL" id="EAAA01000057">
    <property type="status" value="NOT_ANNOTATED_CDS"/>
    <property type="molecule type" value="Genomic_DNA"/>
</dbReference>
<dbReference type="GO" id="GO:0005737">
    <property type="term" value="C:cytoplasm"/>
    <property type="evidence" value="ECO:0000318"/>
    <property type="project" value="GO_Central"/>
</dbReference>
<name>F6V396_CIOIN</name>
<dbReference type="STRING" id="7719.ENSCINP00000012688"/>
<dbReference type="SMART" id="SM00225">
    <property type="entry name" value="BTB"/>
    <property type="match status" value="1"/>
</dbReference>
<evidence type="ECO:0000256" key="2">
    <source>
        <dbReference type="ARBA" id="ARBA00022737"/>
    </source>
</evidence>
<evidence type="ECO:0000256" key="1">
    <source>
        <dbReference type="ARBA" id="ARBA00022441"/>
    </source>
</evidence>
<dbReference type="SMART" id="SM00612">
    <property type="entry name" value="Kelch"/>
    <property type="match status" value="4"/>
</dbReference>